<comment type="caution">
    <text evidence="1">The sequence shown here is derived from an EMBL/GenBank/DDBJ whole genome shotgun (WGS) entry which is preliminary data.</text>
</comment>
<organism evidence="1">
    <name type="scientific">Klebsiella pneumoniae</name>
    <dbReference type="NCBI Taxonomy" id="573"/>
    <lineage>
        <taxon>Bacteria</taxon>
        <taxon>Pseudomonadati</taxon>
        <taxon>Pseudomonadota</taxon>
        <taxon>Gammaproteobacteria</taxon>
        <taxon>Enterobacterales</taxon>
        <taxon>Enterobacteriaceae</taxon>
        <taxon>Klebsiella/Raoultella group</taxon>
        <taxon>Klebsiella</taxon>
        <taxon>Klebsiella pneumoniae complex</taxon>
    </lineage>
</organism>
<gene>
    <name evidence="1" type="ORF">ETE64_13675</name>
</gene>
<proteinExistence type="predicted"/>
<dbReference type="Pfam" id="PF10758">
    <property type="entry name" value="DUF2586"/>
    <property type="match status" value="1"/>
</dbReference>
<reference evidence="1" key="1">
    <citation type="submission" date="2019-01" db="EMBL/GenBank/DDBJ databases">
        <authorList>
            <person name="Lista F."/>
            <person name="Anselmo A."/>
        </authorList>
    </citation>
    <scope>NUCLEOTIDE SEQUENCE</scope>
    <source>
        <strain evidence="1">10S</strain>
    </source>
</reference>
<dbReference type="InterPro" id="IPR019694">
    <property type="entry name" value="Phage_HP1_Orf23"/>
</dbReference>
<evidence type="ECO:0000313" key="1">
    <source>
        <dbReference type="EMBL" id="TCX72683.1"/>
    </source>
</evidence>
<dbReference type="AlphaFoldDB" id="A0A483L9V0"/>
<name>A0A483L9V0_KLEPN</name>
<accession>A0A483L9V0</accession>
<protein>
    <submittedName>
        <fullName evidence="1">DUF2586 domain-containing protein</fullName>
    </submittedName>
</protein>
<sequence length="372" mass="40704">MAWPNVGVNQLNQQQGETTEVERVLLFVGRGTVNTGKTLPVNSQSDLDVLLGEADSDLKRQLTAARDNAGQNWWAFVRVLDEDGKWTDAVQNAQQVASVEGVVLCDAVSEKAVINEAITLRSTLIAKYGRWVWFILAVQAMQADEAQADYLARLTALQAGISEKAVCLVPVLWGNEPGVLAGRLCNRAVTIADSPARVKTGALVSMGSDDVPVDGDGVSLQLATLQALEAQRFSVPMWYADYDGYYWSDCRTLDADGGDYQALEMVRIVDKVARRVRLLAIAKIADRALNSTPGSIAANQLYFARPLREMSKSSEINGVQFPGEIKSPKDGDVTIVWKTRKKVEVYVVIRPYEMPLEITINLMLDASLEGVA</sequence>
<dbReference type="RefSeq" id="WP_117068193.1">
    <property type="nucleotide sequence ID" value="NZ_UJNJ01000005.1"/>
</dbReference>
<dbReference type="EMBL" id="SDCM01000019">
    <property type="protein sequence ID" value="TCX72683.1"/>
    <property type="molecule type" value="Genomic_DNA"/>
</dbReference>